<evidence type="ECO:0000313" key="4">
    <source>
        <dbReference type="EMBL" id="SDY91118.1"/>
    </source>
</evidence>
<dbReference type="InterPro" id="IPR050992">
    <property type="entry name" value="CheZ_family_phosphatases"/>
</dbReference>
<evidence type="ECO:0000313" key="5">
    <source>
        <dbReference type="Proteomes" id="UP000199230"/>
    </source>
</evidence>
<keyword evidence="2" id="KW-0378">Hydrolase</keyword>
<dbReference type="AlphaFoldDB" id="A0A1H3NQN7"/>
<organism evidence="4 5">
    <name type="scientific">Tindallia californiensis</name>
    <dbReference type="NCBI Taxonomy" id="159292"/>
    <lineage>
        <taxon>Bacteria</taxon>
        <taxon>Bacillati</taxon>
        <taxon>Bacillota</taxon>
        <taxon>Clostridia</taxon>
        <taxon>Peptostreptococcales</taxon>
        <taxon>Tindalliaceae</taxon>
        <taxon>Tindallia</taxon>
    </lineage>
</organism>
<dbReference type="SUPFAM" id="SSF103039">
    <property type="entry name" value="CheC-like"/>
    <property type="match status" value="1"/>
</dbReference>
<evidence type="ECO:0000259" key="3">
    <source>
        <dbReference type="Pfam" id="PF04509"/>
    </source>
</evidence>
<feature type="domain" description="CheC-like protein" evidence="3">
    <location>
        <begin position="115"/>
        <end position="150"/>
    </location>
</feature>
<dbReference type="GO" id="GO:0016787">
    <property type="term" value="F:hydrolase activity"/>
    <property type="evidence" value="ECO:0007669"/>
    <property type="project" value="UniProtKB-KW"/>
</dbReference>
<reference evidence="4 5" key="1">
    <citation type="submission" date="2016-10" db="EMBL/GenBank/DDBJ databases">
        <authorList>
            <person name="de Groot N.N."/>
        </authorList>
    </citation>
    <scope>NUCLEOTIDE SEQUENCE [LARGE SCALE GENOMIC DNA]</scope>
    <source>
        <strain evidence="4 5">APO</strain>
    </source>
</reference>
<evidence type="ECO:0000256" key="2">
    <source>
        <dbReference type="ARBA" id="ARBA00022801"/>
    </source>
</evidence>
<dbReference type="CDD" id="cd17909">
    <property type="entry name" value="CheC_ClassI"/>
    <property type="match status" value="1"/>
</dbReference>
<dbReference type="InterPro" id="IPR007597">
    <property type="entry name" value="CheC"/>
</dbReference>
<sequence>MNLSVNDLNSMHLDVLKEIGNIGAGNAATSLAVMIQKKVDMQVPVVKILEVQDVPMVLGGEENIVAGIYFGMTGEIEGNIMVLLDMPSARKLTNFMMGGLSETSCEDDLMQLNDMEKSALQEIGNILSGSYVSSLASLTNLRVELTTPSLCVDMAGAILSVPAIQFGTISDHVLMIENTLFDGHQEMKANFFLIPDENSFDVLLQSLGVSG</sequence>
<dbReference type="EMBL" id="FNPV01000005">
    <property type="protein sequence ID" value="SDY91118.1"/>
    <property type="molecule type" value="Genomic_DNA"/>
</dbReference>
<dbReference type="STRING" id="159292.SAMN05192546_105234"/>
<evidence type="ECO:0000256" key="1">
    <source>
        <dbReference type="ARBA" id="ARBA00022500"/>
    </source>
</evidence>
<accession>A0A1H3NQN7</accession>
<dbReference type="PANTHER" id="PTHR43693">
    <property type="entry name" value="PROTEIN PHOSPHATASE CHEZ"/>
    <property type="match status" value="1"/>
</dbReference>
<feature type="domain" description="CheC-like protein" evidence="3">
    <location>
        <begin position="11"/>
        <end position="48"/>
    </location>
</feature>
<dbReference type="RefSeq" id="WP_207646057.1">
    <property type="nucleotide sequence ID" value="NZ_FNPV01000005.1"/>
</dbReference>
<dbReference type="PANTHER" id="PTHR43693:SF1">
    <property type="entry name" value="PROTEIN PHOSPHATASE CHEZ"/>
    <property type="match status" value="1"/>
</dbReference>
<dbReference type="InterPro" id="IPR028976">
    <property type="entry name" value="CheC-like_sf"/>
</dbReference>
<protein>
    <submittedName>
        <fullName evidence="4">Chemotaxis protein CheC</fullName>
    </submittedName>
</protein>
<dbReference type="Gene3D" id="3.40.1550.10">
    <property type="entry name" value="CheC-like"/>
    <property type="match status" value="1"/>
</dbReference>
<gene>
    <name evidence="4" type="ORF">SAMN05192546_105234</name>
</gene>
<name>A0A1H3NQN7_9FIRM</name>
<keyword evidence="1" id="KW-0145">Chemotaxis</keyword>
<dbReference type="Pfam" id="PF04509">
    <property type="entry name" value="CheC"/>
    <property type="match status" value="2"/>
</dbReference>
<dbReference type="Proteomes" id="UP000199230">
    <property type="component" value="Unassembled WGS sequence"/>
</dbReference>
<proteinExistence type="predicted"/>
<keyword evidence="5" id="KW-1185">Reference proteome</keyword>
<dbReference type="GO" id="GO:0006935">
    <property type="term" value="P:chemotaxis"/>
    <property type="evidence" value="ECO:0007669"/>
    <property type="project" value="UniProtKB-KW"/>
</dbReference>